<dbReference type="PANTHER" id="PTHR43823">
    <property type="entry name" value="SPORULATION PROTEIN YKVU"/>
    <property type="match status" value="1"/>
</dbReference>
<comment type="subcellular location">
    <subcellularLocation>
        <location evidence="1">Cell membrane</location>
        <topology evidence="1">Multi-pass membrane protein</topology>
    </subcellularLocation>
</comment>
<evidence type="ECO:0000259" key="9">
    <source>
        <dbReference type="PROSITE" id="PS50166"/>
    </source>
</evidence>
<keyword evidence="3" id="KW-1003">Cell membrane</keyword>
<dbReference type="InterPro" id="IPR016024">
    <property type="entry name" value="ARM-type_fold"/>
</dbReference>
<evidence type="ECO:0000256" key="7">
    <source>
        <dbReference type="SAM" id="MobiDB-lite"/>
    </source>
</evidence>
<dbReference type="InterPro" id="IPR051327">
    <property type="entry name" value="MATE_MepA_subfamily"/>
</dbReference>
<dbReference type="InterPro" id="IPR011989">
    <property type="entry name" value="ARM-like"/>
</dbReference>
<dbReference type="GO" id="GO:0006886">
    <property type="term" value="P:intracellular protein transport"/>
    <property type="evidence" value="ECO:0007669"/>
    <property type="project" value="InterPro"/>
</dbReference>
<dbReference type="Proteomes" id="UP000265618">
    <property type="component" value="Unassembled WGS sequence"/>
</dbReference>
<feature type="transmembrane region" description="Helical" evidence="8">
    <location>
        <begin position="300"/>
        <end position="319"/>
    </location>
</feature>
<gene>
    <name evidence="10" type="ORF">KIPB_001528</name>
</gene>
<feature type="compositionally biased region" description="Basic and acidic residues" evidence="7">
    <location>
        <begin position="247"/>
        <end position="264"/>
    </location>
</feature>
<comment type="similarity">
    <text evidence="2">Belongs to the multi antimicrobial extrusion (MATE) (TC 2.A.66.1) family.</text>
</comment>
<feature type="region of interest" description="Disordered" evidence="7">
    <location>
        <begin position="247"/>
        <end position="280"/>
    </location>
</feature>
<dbReference type="GO" id="GO:0042910">
    <property type="term" value="F:xenobiotic transmembrane transporter activity"/>
    <property type="evidence" value="ECO:0007669"/>
    <property type="project" value="InterPro"/>
</dbReference>
<keyword evidence="4 8" id="KW-0812">Transmembrane</keyword>
<protein>
    <submittedName>
        <fullName evidence="10">Multi antimicrobial extrusion protein</fullName>
    </submittedName>
</protein>
<comment type="caution">
    <text evidence="10">The sequence shown here is derived from an EMBL/GenBank/DDBJ whole genome shotgun (WGS) entry which is preliminary data.</text>
</comment>
<dbReference type="Pfam" id="PF01554">
    <property type="entry name" value="MatE"/>
    <property type="match status" value="2"/>
</dbReference>
<evidence type="ECO:0000256" key="8">
    <source>
        <dbReference type="SAM" id="Phobius"/>
    </source>
</evidence>
<evidence type="ECO:0000313" key="10">
    <source>
        <dbReference type="EMBL" id="GIQ80693.1"/>
    </source>
</evidence>
<dbReference type="PANTHER" id="PTHR43823:SF3">
    <property type="entry name" value="MULTIDRUG EXPORT PROTEIN MEPA"/>
    <property type="match status" value="1"/>
</dbReference>
<dbReference type="GO" id="GO:0015297">
    <property type="term" value="F:antiporter activity"/>
    <property type="evidence" value="ECO:0007669"/>
    <property type="project" value="InterPro"/>
</dbReference>
<dbReference type="OrthoDB" id="2126698at2759"/>
<dbReference type="GO" id="GO:0031267">
    <property type="term" value="F:small GTPase binding"/>
    <property type="evidence" value="ECO:0007669"/>
    <property type="project" value="InterPro"/>
</dbReference>
<proteinExistence type="inferred from homology"/>
<organism evidence="10 11">
    <name type="scientific">Kipferlia bialata</name>
    <dbReference type="NCBI Taxonomy" id="797122"/>
    <lineage>
        <taxon>Eukaryota</taxon>
        <taxon>Metamonada</taxon>
        <taxon>Carpediemonas-like organisms</taxon>
        <taxon>Kipferlia</taxon>
    </lineage>
</organism>
<keyword evidence="5 8" id="KW-1133">Transmembrane helix</keyword>
<dbReference type="Pfam" id="PF03810">
    <property type="entry name" value="IBN_N"/>
    <property type="match status" value="1"/>
</dbReference>
<evidence type="ECO:0000313" key="11">
    <source>
        <dbReference type="Proteomes" id="UP000265618"/>
    </source>
</evidence>
<keyword evidence="11" id="KW-1185">Reference proteome</keyword>
<evidence type="ECO:0000256" key="6">
    <source>
        <dbReference type="ARBA" id="ARBA00023136"/>
    </source>
</evidence>
<evidence type="ECO:0000256" key="3">
    <source>
        <dbReference type="ARBA" id="ARBA00022475"/>
    </source>
</evidence>
<feature type="transmembrane region" description="Helical" evidence="8">
    <location>
        <begin position="569"/>
        <end position="591"/>
    </location>
</feature>
<feature type="transmembrane region" description="Helical" evidence="8">
    <location>
        <begin position="680"/>
        <end position="698"/>
    </location>
</feature>
<evidence type="ECO:0000256" key="2">
    <source>
        <dbReference type="ARBA" id="ARBA00010199"/>
    </source>
</evidence>
<feature type="transmembrane region" description="Helical" evidence="8">
    <location>
        <begin position="612"/>
        <end position="630"/>
    </location>
</feature>
<dbReference type="InterPro" id="IPR002528">
    <property type="entry name" value="MATE_fam"/>
</dbReference>
<accession>A0A9K3CQU7</accession>
<feature type="transmembrane region" description="Helical" evidence="8">
    <location>
        <begin position="481"/>
        <end position="503"/>
    </location>
</feature>
<evidence type="ECO:0000256" key="1">
    <source>
        <dbReference type="ARBA" id="ARBA00004651"/>
    </source>
</evidence>
<feature type="transmembrane region" description="Helical" evidence="8">
    <location>
        <begin position="524"/>
        <end position="549"/>
    </location>
</feature>
<feature type="transmembrane region" description="Helical" evidence="8">
    <location>
        <begin position="455"/>
        <end position="475"/>
    </location>
</feature>
<reference evidence="10 11" key="1">
    <citation type="journal article" date="2018" name="PLoS ONE">
        <title>The draft genome of Kipferlia bialata reveals reductive genome evolution in fornicate parasites.</title>
        <authorList>
            <person name="Tanifuji G."/>
            <person name="Takabayashi S."/>
            <person name="Kume K."/>
            <person name="Takagi M."/>
            <person name="Nakayama T."/>
            <person name="Kamikawa R."/>
            <person name="Inagaki Y."/>
            <person name="Hashimoto T."/>
        </authorList>
    </citation>
    <scope>NUCLEOTIDE SEQUENCE [LARGE SCALE GENOMIC DNA]</scope>
    <source>
        <strain evidence="10">NY0173</strain>
    </source>
</reference>
<dbReference type="InterPro" id="IPR001494">
    <property type="entry name" value="Importin-beta_N"/>
</dbReference>
<feature type="transmembrane region" description="Helical" evidence="8">
    <location>
        <begin position="718"/>
        <end position="737"/>
    </location>
</feature>
<keyword evidence="6 8" id="KW-0472">Membrane</keyword>
<dbReference type="Gene3D" id="1.25.10.10">
    <property type="entry name" value="Leucine-rich Repeat Variant"/>
    <property type="match status" value="1"/>
</dbReference>
<dbReference type="PROSITE" id="PS50166">
    <property type="entry name" value="IMPORTIN_B_NT"/>
    <property type="match status" value="1"/>
</dbReference>
<feature type="transmembrane region" description="Helical" evidence="8">
    <location>
        <begin position="422"/>
        <end position="443"/>
    </location>
</feature>
<dbReference type="EMBL" id="BDIP01000221">
    <property type="protein sequence ID" value="GIQ80693.1"/>
    <property type="molecule type" value="Genomic_DNA"/>
</dbReference>
<evidence type="ECO:0000256" key="4">
    <source>
        <dbReference type="ARBA" id="ARBA00022692"/>
    </source>
</evidence>
<dbReference type="SMART" id="SM00913">
    <property type="entry name" value="IBN_N"/>
    <property type="match status" value="1"/>
</dbReference>
<dbReference type="AlphaFoldDB" id="A0A9K3CQU7"/>
<sequence length="794" mass="84618">MNPNQLLGILQAAAGGQQSEAGSQALASLTAARTNDFPNLVSSLADIIGSPQAHIQMRQLACLELKNTVRSHSKKRLNSMAARWLSLPQELREKAKAVLLQALGAPEAPISTAASYAVAQIALIEIPRGAWNNILSEMCNQAATNQSPHIRRAAMSTVTEICHELFSKDGQFKVPDSEVNIVLQAVFANIDNQNLAGMAVKTLDVCLDEVEHSAPHTSQSVSEGGVLDVLVDVECLKEGEIEIVEERSEHSVSYDAESGEREGGDLEAGSASGVDTPVDTPASGHKAKLAFLGTEEVYKLVLKIGIPSMVSFAIMGIYGVVDSIFIGRMVGAEALTAISVFFVIENSVINGPMMTLCQGVAPMMSRALGAGDKAKANMMLTSVFVAAFLWAVLCPLILLPFLPRICTLIGVSDTVMPYALQYGRVICGLGSGAFWLMNGSGPLLRVENRASLSMVRLIVSSCMNAALDALFMGVFKWGITGAALATVCAQYTVGGYLLWFYASPRSSSQLQLMWTHVRHFQARVAGRALVVGSPHMITLAINGAIQIGINTMLQRTMDNPDAAQAGYGLGLRVFFMVFYGVMGMEQAMVPVAGFNRGAKQYRRVVDAIRTTLTYSCVIAVVSGLGCVLASESIAGLFSSDPETIQYGSTVIKYILSPVFLTAITEGTVLLFQIEGNGRTAILLKLFKTCGMLVFAYIVPWTLESRSASQSTIFHSTLLMFPVTDILTGSISIGLLIVQCRKILALCSHVTVESDPVGASTGTDTVGKASGEGERHTHMVNAPESTSGVDDGTPV</sequence>
<feature type="transmembrane region" description="Helical" evidence="8">
    <location>
        <begin position="650"/>
        <end position="673"/>
    </location>
</feature>
<feature type="region of interest" description="Disordered" evidence="7">
    <location>
        <begin position="756"/>
        <end position="794"/>
    </location>
</feature>
<evidence type="ECO:0000256" key="5">
    <source>
        <dbReference type="ARBA" id="ARBA00022989"/>
    </source>
</evidence>
<name>A0A9K3CQU7_9EUKA</name>
<dbReference type="GO" id="GO:0005886">
    <property type="term" value="C:plasma membrane"/>
    <property type="evidence" value="ECO:0007669"/>
    <property type="project" value="UniProtKB-SubCell"/>
</dbReference>
<feature type="transmembrane region" description="Helical" evidence="8">
    <location>
        <begin position="383"/>
        <end position="402"/>
    </location>
</feature>
<dbReference type="SUPFAM" id="SSF48371">
    <property type="entry name" value="ARM repeat"/>
    <property type="match status" value="1"/>
</dbReference>
<feature type="domain" description="Importin N-terminal" evidence="9">
    <location>
        <begin position="25"/>
        <end position="105"/>
    </location>
</feature>